<gene>
    <name evidence="2" type="ORF">OCV88_14900</name>
</gene>
<dbReference type="InterPro" id="IPR036597">
    <property type="entry name" value="Fido-like_dom_sf"/>
</dbReference>
<evidence type="ECO:0000313" key="2">
    <source>
        <dbReference type="EMBL" id="MCU6763595.1"/>
    </source>
</evidence>
<proteinExistence type="predicted"/>
<sequence>MNNLTQTLLKRDKKGLYGLTQCQMCYHSNHVENNALTEEQITSILKTGTLPASDIQYCLKDIQETAGHFLMFDEMLNTYEEPLSSELLKKYHFIFRNSILDDHLNNGQIGEFREHTEESVADLLSWYQTQDISLYTLAEFCLKFETIYPFQTGGRQVLKIILFKECLKNQLTPFIIRDSSEQLYFQILELTDGFEELKGLFTEEQTAYSLKNVRLTSGKISAPVSRSVSLAKSAVQHSKDAQGEFIRESSSIFKKGQQPGFYNYCPSAFEKDGIIYTYFCTNTQPYIIVDSIALVKSIPNPSGNGYLHTDAKIVLSAGKNPQWDSMHVCDPSVIEGDFQYNGKHYNYLMGYLGCTSLDNQDNQIGIAVSNDLENWHKINENPFIKFTHDNTHSAFQWGVGQVSMINLDKKGKIAFFYTSGTHNLTSEKLSVIELSNLNAPVVLREATVPNKVTINRQGYLDFISNADFAYRDGILYMVCDTHPFADEIYENGKLIRTETSITPERSSIYSMPVNLDDLNWGVWTRTGVLNRETTGYDRNHNCGFLRDPYGYLPAGAISVMYTGAKGKADGVAPFCRLWSYTIYTHQLDTQAK</sequence>
<organism evidence="2 3">
    <name type="scientific">Brotonthovivens ammoniilytica</name>
    <dbReference type="NCBI Taxonomy" id="2981725"/>
    <lineage>
        <taxon>Bacteria</taxon>
        <taxon>Bacillati</taxon>
        <taxon>Bacillota</taxon>
        <taxon>Clostridia</taxon>
        <taxon>Lachnospirales</taxon>
        <taxon>Lachnospiraceae</taxon>
        <taxon>Brotonthovivens</taxon>
    </lineage>
</organism>
<dbReference type="InterPro" id="IPR023296">
    <property type="entry name" value="Glyco_hydro_beta-prop_sf"/>
</dbReference>
<dbReference type="SUPFAM" id="SSF75005">
    <property type="entry name" value="Arabinanase/levansucrase/invertase"/>
    <property type="match status" value="1"/>
</dbReference>
<dbReference type="Proteomes" id="UP001652442">
    <property type="component" value="Unassembled WGS sequence"/>
</dbReference>
<feature type="domain" description="Fido" evidence="1">
    <location>
        <begin position="83"/>
        <end position="203"/>
    </location>
</feature>
<dbReference type="RefSeq" id="WP_158426230.1">
    <property type="nucleotide sequence ID" value="NZ_JAOQJQ010000008.1"/>
</dbReference>
<keyword evidence="3" id="KW-1185">Reference proteome</keyword>
<evidence type="ECO:0000313" key="3">
    <source>
        <dbReference type="Proteomes" id="UP001652442"/>
    </source>
</evidence>
<dbReference type="InterPro" id="IPR003812">
    <property type="entry name" value="Fido"/>
</dbReference>
<dbReference type="EMBL" id="JAOQJQ010000008">
    <property type="protein sequence ID" value="MCU6763595.1"/>
    <property type="molecule type" value="Genomic_DNA"/>
</dbReference>
<protein>
    <recommendedName>
        <fullName evidence="1">Fido domain-containing protein</fullName>
    </recommendedName>
</protein>
<name>A0ABT2TN01_9FIRM</name>
<dbReference type="PROSITE" id="PS51459">
    <property type="entry name" value="FIDO"/>
    <property type="match status" value="1"/>
</dbReference>
<dbReference type="Gene3D" id="2.115.10.20">
    <property type="entry name" value="Glycosyl hydrolase domain, family 43"/>
    <property type="match status" value="1"/>
</dbReference>
<dbReference type="Gene3D" id="1.10.3290.10">
    <property type="entry name" value="Fido-like domain"/>
    <property type="match status" value="1"/>
</dbReference>
<dbReference type="SUPFAM" id="SSF140931">
    <property type="entry name" value="Fic-like"/>
    <property type="match status" value="1"/>
</dbReference>
<reference evidence="2 3" key="1">
    <citation type="journal article" date="2021" name="ISME Commun">
        <title>Automated analysis of genomic sequences facilitates high-throughput and comprehensive description of bacteria.</title>
        <authorList>
            <person name="Hitch T.C.A."/>
        </authorList>
    </citation>
    <scope>NUCLEOTIDE SEQUENCE [LARGE SCALE GENOMIC DNA]</scope>
    <source>
        <strain evidence="2 3">Sanger_109</strain>
    </source>
</reference>
<comment type="caution">
    <text evidence="2">The sequence shown here is derived from an EMBL/GenBank/DDBJ whole genome shotgun (WGS) entry which is preliminary data.</text>
</comment>
<evidence type="ECO:0000259" key="1">
    <source>
        <dbReference type="PROSITE" id="PS51459"/>
    </source>
</evidence>
<accession>A0ABT2TN01</accession>